<dbReference type="RefSeq" id="WP_090930868.1">
    <property type="nucleotide sequence ID" value="NZ_FNDJ01000004.1"/>
</dbReference>
<dbReference type="STRING" id="633440.SAMN05421869_104408"/>
<name>A0A1G8I842_9ACTN</name>
<gene>
    <name evidence="4" type="ORF">SAMN05421869_104408</name>
</gene>
<feature type="domain" description="DUF6545" evidence="3">
    <location>
        <begin position="231"/>
        <end position="369"/>
    </location>
</feature>
<feature type="transmembrane region" description="Helical" evidence="2">
    <location>
        <begin position="6"/>
        <end position="22"/>
    </location>
</feature>
<sequence>MEVQVVHLVLLAILWPGVIVHARTAIAKPAIRPLWGFLCCYAVSATFSPLAWNEDLTVPGVPRWVWVLASHVALLLAVACVRRFFSPGPNGRRWLIVAAATQPAALIVLAVLDPRHLTEPPSPGVAVAMAYWLVYWAVLSWTDLRVAWAATTAGLRDQAHPAIRAVGLTLAALGGFACVVGVITMVRIATVPFSGDLAVLFPQDTFFGMELTFLTAATLGATVSVLLTPLQWLADRWALRRMAPLYTAVVAAYPELVITGYDGSRGRFFAAGHERLYRQAVTISDALADLAATYGWLRARAREELSGVEAEAAWVAAALALRGGAAPAEDAPGPQDDPHELGPVPPEALSVRGAGDEIRRLSHVSRAFATSSGVTAFVARHTRPKEIRI</sequence>
<evidence type="ECO:0000259" key="3">
    <source>
        <dbReference type="Pfam" id="PF20182"/>
    </source>
</evidence>
<organism evidence="4 5">
    <name type="scientific">Nonomuraea jiangxiensis</name>
    <dbReference type="NCBI Taxonomy" id="633440"/>
    <lineage>
        <taxon>Bacteria</taxon>
        <taxon>Bacillati</taxon>
        <taxon>Actinomycetota</taxon>
        <taxon>Actinomycetes</taxon>
        <taxon>Streptosporangiales</taxon>
        <taxon>Streptosporangiaceae</taxon>
        <taxon>Nonomuraea</taxon>
    </lineage>
</organism>
<dbReference type="Pfam" id="PF20182">
    <property type="entry name" value="DUF6545"/>
    <property type="match status" value="1"/>
</dbReference>
<feature type="transmembrane region" description="Helical" evidence="2">
    <location>
        <begin position="94"/>
        <end position="112"/>
    </location>
</feature>
<dbReference type="AlphaFoldDB" id="A0A1G8I842"/>
<keyword evidence="2" id="KW-1133">Transmembrane helix</keyword>
<evidence type="ECO:0000313" key="5">
    <source>
        <dbReference type="Proteomes" id="UP000199202"/>
    </source>
</evidence>
<dbReference type="EMBL" id="FNDJ01000004">
    <property type="protein sequence ID" value="SDI15128.1"/>
    <property type="molecule type" value="Genomic_DNA"/>
</dbReference>
<accession>A0A1G8I842</accession>
<feature type="transmembrane region" description="Helical" evidence="2">
    <location>
        <begin position="124"/>
        <end position="144"/>
    </location>
</feature>
<feature type="transmembrane region" description="Helical" evidence="2">
    <location>
        <begin position="211"/>
        <end position="234"/>
    </location>
</feature>
<feature type="transmembrane region" description="Helical" evidence="2">
    <location>
        <begin position="34"/>
        <end position="52"/>
    </location>
</feature>
<reference evidence="4 5" key="1">
    <citation type="submission" date="2016-10" db="EMBL/GenBank/DDBJ databases">
        <authorList>
            <person name="de Groot N.N."/>
        </authorList>
    </citation>
    <scope>NUCLEOTIDE SEQUENCE [LARGE SCALE GENOMIC DNA]</scope>
    <source>
        <strain evidence="4 5">CGMCC 4.6533</strain>
    </source>
</reference>
<feature type="transmembrane region" description="Helical" evidence="2">
    <location>
        <begin position="165"/>
        <end position="191"/>
    </location>
</feature>
<keyword evidence="2" id="KW-0472">Membrane</keyword>
<keyword evidence="2" id="KW-0812">Transmembrane</keyword>
<evidence type="ECO:0000313" key="4">
    <source>
        <dbReference type="EMBL" id="SDI15128.1"/>
    </source>
</evidence>
<evidence type="ECO:0000256" key="1">
    <source>
        <dbReference type="SAM" id="MobiDB-lite"/>
    </source>
</evidence>
<proteinExistence type="predicted"/>
<evidence type="ECO:0000256" key="2">
    <source>
        <dbReference type="SAM" id="Phobius"/>
    </source>
</evidence>
<feature type="region of interest" description="Disordered" evidence="1">
    <location>
        <begin position="325"/>
        <end position="349"/>
    </location>
</feature>
<feature type="transmembrane region" description="Helical" evidence="2">
    <location>
        <begin position="64"/>
        <end position="82"/>
    </location>
</feature>
<dbReference type="InterPro" id="IPR046675">
    <property type="entry name" value="DUF6545"/>
</dbReference>
<keyword evidence="5" id="KW-1185">Reference proteome</keyword>
<feature type="compositionally biased region" description="Low complexity" evidence="1">
    <location>
        <begin position="325"/>
        <end position="334"/>
    </location>
</feature>
<protein>
    <recommendedName>
        <fullName evidence="3">DUF6545 domain-containing protein</fullName>
    </recommendedName>
</protein>
<dbReference type="Proteomes" id="UP000199202">
    <property type="component" value="Unassembled WGS sequence"/>
</dbReference>